<reference evidence="1" key="1">
    <citation type="submission" date="2022-05" db="EMBL/GenBank/DDBJ databases">
        <title>Chromosome-level genome of Chaenocephalus aceratus.</title>
        <authorList>
            <person name="Park H."/>
        </authorList>
    </citation>
    <scope>NUCLEOTIDE SEQUENCE</scope>
    <source>
        <strain evidence="1">KU_202001</strain>
    </source>
</reference>
<organism evidence="1 2">
    <name type="scientific">Chaenocephalus aceratus</name>
    <name type="common">Blackfin icefish</name>
    <name type="synonym">Chaenichthys aceratus</name>
    <dbReference type="NCBI Taxonomy" id="36190"/>
    <lineage>
        <taxon>Eukaryota</taxon>
        <taxon>Metazoa</taxon>
        <taxon>Chordata</taxon>
        <taxon>Craniata</taxon>
        <taxon>Vertebrata</taxon>
        <taxon>Euteleostomi</taxon>
        <taxon>Actinopterygii</taxon>
        <taxon>Neopterygii</taxon>
        <taxon>Teleostei</taxon>
        <taxon>Neoteleostei</taxon>
        <taxon>Acanthomorphata</taxon>
        <taxon>Eupercaria</taxon>
        <taxon>Perciformes</taxon>
        <taxon>Notothenioidei</taxon>
        <taxon>Channichthyidae</taxon>
        <taxon>Chaenocephalus</taxon>
    </lineage>
</organism>
<proteinExistence type="predicted"/>
<accession>A0ACB9WKN4</accession>
<evidence type="ECO:0000313" key="1">
    <source>
        <dbReference type="EMBL" id="KAI4814250.1"/>
    </source>
</evidence>
<feature type="non-terminal residue" evidence="1">
    <location>
        <position position="101"/>
    </location>
</feature>
<dbReference type="EMBL" id="CM043798">
    <property type="protein sequence ID" value="KAI4814250.1"/>
    <property type="molecule type" value="Genomic_DNA"/>
</dbReference>
<sequence>MEWLADERLFPLKLFAPCPKATGFDGAGVKEALSRGPSAGQLQNLSLFPFCLAASSPPLLGADTQRDCGSTTLSWSRVIDRCSLRGLTSLPGLEMGDLSGR</sequence>
<protein>
    <submittedName>
        <fullName evidence="1">Uncharacterized protein</fullName>
    </submittedName>
</protein>
<evidence type="ECO:0000313" key="2">
    <source>
        <dbReference type="Proteomes" id="UP001057452"/>
    </source>
</evidence>
<gene>
    <name evidence="1" type="ORF">KUCAC02_003453</name>
</gene>
<dbReference type="Proteomes" id="UP001057452">
    <property type="component" value="Chromosome 14"/>
</dbReference>
<name>A0ACB9WKN4_CHAAC</name>
<comment type="caution">
    <text evidence="1">The sequence shown here is derived from an EMBL/GenBank/DDBJ whole genome shotgun (WGS) entry which is preliminary data.</text>
</comment>
<keyword evidence="2" id="KW-1185">Reference proteome</keyword>